<gene>
    <name evidence="2" type="ORF">P7K49_001480</name>
</gene>
<reference evidence="2 3" key="1">
    <citation type="submission" date="2023-05" db="EMBL/GenBank/DDBJ databases">
        <title>B98-5 Cell Line De Novo Hybrid Assembly: An Optical Mapping Approach.</title>
        <authorList>
            <person name="Kananen K."/>
            <person name="Auerbach J.A."/>
            <person name="Kautto E."/>
            <person name="Blachly J.S."/>
        </authorList>
    </citation>
    <scope>NUCLEOTIDE SEQUENCE [LARGE SCALE GENOMIC DNA]</scope>
    <source>
        <strain evidence="2">B95-8</strain>
        <tissue evidence="2">Cell line</tissue>
    </source>
</reference>
<organism evidence="2 3">
    <name type="scientific">Saguinus oedipus</name>
    <name type="common">Cotton-top tamarin</name>
    <name type="synonym">Oedipomidas oedipus</name>
    <dbReference type="NCBI Taxonomy" id="9490"/>
    <lineage>
        <taxon>Eukaryota</taxon>
        <taxon>Metazoa</taxon>
        <taxon>Chordata</taxon>
        <taxon>Craniata</taxon>
        <taxon>Vertebrata</taxon>
        <taxon>Euteleostomi</taxon>
        <taxon>Mammalia</taxon>
        <taxon>Eutheria</taxon>
        <taxon>Euarchontoglires</taxon>
        <taxon>Primates</taxon>
        <taxon>Haplorrhini</taxon>
        <taxon>Platyrrhini</taxon>
        <taxon>Cebidae</taxon>
        <taxon>Callitrichinae</taxon>
        <taxon>Saguinus</taxon>
    </lineage>
</organism>
<name>A0ABQ9WEM9_SAGOE</name>
<evidence type="ECO:0000256" key="1">
    <source>
        <dbReference type="SAM" id="MobiDB-lite"/>
    </source>
</evidence>
<evidence type="ECO:0000313" key="2">
    <source>
        <dbReference type="EMBL" id="KAK2120094.1"/>
    </source>
</evidence>
<proteinExistence type="predicted"/>
<dbReference type="EMBL" id="JASSZA010000001">
    <property type="protein sequence ID" value="KAK2120094.1"/>
    <property type="molecule type" value="Genomic_DNA"/>
</dbReference>
<evidence type="ECO:0000313" key="3">
    <source>
        <dbReference type="Proteomes" id="UP001266305"/>
    </source>
</evidence>
<keyword evidence="3" id="KW-1185">Reference proteome</keyword>
<accession>A0ABQ9WEM9</accession>
<protein>
    <submittedName>
        <fullName evidence="2">Uncharacterized protein</fullName>
    </submittedName>
</protein>
<dbReference type="Proteomes" id="UP001266305">
    <property type="component" value="Unassembled WGS sequence"/>
</dbReference>
<feature type="region of interest" description="Disordered" evidence="1">
    <location>
        <begin position="1"/>
        <end position="20"/>
    </location>
</feature>
<sequence>MRATHMRSPPGSSEATAKRIPPAGVVSRTVTALAVVFLPPSYIAALAQGALPRCHLALSGCLWVWGFLSHRPL</sequence>
<comment type="caution">
    <text evidence="2">The sequence shown here is derived from an EMBL/GenBank/DDBJ whole genome shotgun (WGS) entry which is preliminary data.</text>
</comment>